<dbReference type="Pfam" id="PF20206">
    <property type="entry name" value="Tra1_ring"/>
    <property type="match status" value="1"/>
</dbReference>
<keyword evidence="3" id="KW-1185">Reference proteome</keyword>
<dbReference type="AlphaFoldDB" id="A0A2Z6M344"/>
<dbReference type="Proteomes" id="UP000242715">
    <property type="component" value="Unassembled WGS sequence"/>
</dbReference>
<proteinExistence type="predicted"/>
<evidence type="ECO:0000256" key="1">
    <source>
        <dbReference type="SAM" id="MobiDB-lite"/>
    </source>
</evidence>
<feature type="region of interest" description="Disordered" evidence="1">
    <location>
        <begin position="126"/>
        <end position="164"/>
    </location>
</feature>
<dbReference type="EMBL" id="DF973133">
    <property type="protein sequence ID" value="GAU13212.1"/>
    <property type="molecule type" value="Genomic_DNA"/>
</dbReference>
<reference evidence="3" key="1">
    <citation type="journal article" date="2017" name="Front. Plant Sci.">
        <title>Climate Clever Clovers: New Paradigm to Reduce the Environmental Footprint of Ruminants by Breeding Low Methanogenic Forages Utilizing Haplotype Variation.</title>
        <authorList>
            <person name="Kaur P."/>
            <person name="Appels R."/>
            <person name="Bayer P.E."/>
            <person name="Keeble-Gagnere G."/>
            <person name="Wang J."/>
            <person name="Hirakawa H."/>
            <person name="Shirasawa K."/>
            <person name="Vercoe P."/>
            <person name="Stefanova K."/>
            <person name="Durmic Z."/>
            <person name="Nichols P."/>
            <person name="Revell C."/>
            <person name="Isobe S.N."/>
            <person name="Edwards D."/>
            <person name="Erskine W."/>
        </authorList>
    </citation>
    <scope>NUCLEOTIDE SEQUENCE [LARGE SCALE GENOMIC DNA]</scope>
    <source>
        <strain evidence="3">cv. Daliak</strain>
    </source>
</reference>
<dbReference type="OrthoDB" id="5570127at2759"/>
<protein>
    <submittedName>
        <fullName evidence="2">Uncharacterized protein</fullName>
    </submittedName>
</protein>
<organism evidence="2 3">
    <name type="scientific">Trifolium subterraneum</name>
    <name type="common">Subterranean clover</name>
    <dbReference type="NCBI Taxonomy" id="3900"/>
    <lineage>
        <taxon>Eukaryota</taxon>
        <taxon>Viridiplantae</taxon>
        <taxon>Streptophyta</taxon>
        <taxon>Embryophyta</taxon>
        <taxon>Tracheophyta</taxon>
        <taxon>Spermatophyta</taxon>
        <taxon>Magnoliopsida</taxon>
        <taxon>eudicotyledons</taxon>
        <taxon>Gunneridae</taxon>
        <taxon>Pentapetalae</taxon>
        <taxon>rosids</taxon>
        <taxon>fabids</taxon>
        <taxon>Fabales</taxon>
        <taxon>Fabaceae</taxon>
        <taxon>Papilionoideae</taxon>
        <taxon>50 kb inversion clade</taxon>
        <taxon>NPAAA clade</taxon>
        <taxon>Hologalegina</taxon>
        <taxon>IRL clade</taxon>
        <taxon>Trifolieae</taxon>
        <taxon>Trifolium</taxon>
    </lineage>
</organism>
<name>A0A2Z6M344_TRISU</name>
<accession>A0A2Z6M344</accession>
<evidence type="ECO:0000313" key="2">
    <source>
        <dbReference type="EMBL" id="GAU13212.1"/>
    </source>
</evidence>
<evidence type="ECO:0000313" key="3">
    <source>
        <dbReference type="Proteomes" id="UP000242715"/>
    </source>
</evidence>
<dbReference type="InterPro" id="IPR046805">
    <property type="entry name" value="Tra1_ring"/>
</dbReference>
<sequence>MLVRQALDILMPALPRRFPRSRMPIWIRYTKKILVGEGHSISNLIYIFQLIVRHSDLFYSCRAQFVPQMVNSLIRLGLTYNTTTENRRLAIGLAGLIVNWERQRQNEIKVFTESDAPSQIKNVFNASSAESKRSKEGSTFPDDTTKQVNAEPGLRQRTLSLRWS</sequence>
<gene>
    <name evidence="2" type="ORF">TSUD_234190</name>
</gene>